<reference evidence="2 3" key="1">
    <citation type="submission" date="2016-07" db="EMBL/GenBank/DDBJ databases">
        <title>Pervasive Adenine N6-methylation of Active Genes in Fungi.</title>
        <authorList>
            <consortium name="DOE Joint Genome Institute"/>
            <person name="Mondo S.J."/>
            <person name="Dannebaum R.O."/>
            <person name="Kuo R.C."/>
            <person name="Labutti K."/>
            <person name="Haridas S."/>
            <person name="Kuo A."/>
            <person name="Salamov A."/>
            <person name="Ahrendt S.R."/>
            <person name="Lipzen A."/>
            <person name="Sullivan W."/>
            <person name="Andreopoulos W.B."/>
            <person name="Clum A."/>
            <person name="Lindquist E."/>
            <person name="Daum C."/>
            <person name="Ramamoorthy G.K."/>
            <person name="Gryganskyi A."/>
            <person name="Culley D."/>
            <person name="Magnuson J.K."/>
            <person name="James T.Y."/>
            <person name="O'Malley M.A."/>
            <person name="Stajich J.E."/>
            <person name="Spatafora J.W."/>
            <person name="Visel A."/>
            <person name="Grigoriev I.V."/>
        </authorList>
    </citation>
    <scope>NUCLEOTIDE SEQUENCE [LARGE SCALE GENOMIC DNA]</scope>
    <source>
        <strain evidence="2 3">NRRL 3301</strain>
    </source>
</reference>
<organism evidence="2 3">
    <name type="scientific">Hesseltinella vesiculosa</name>
    <dbReference type="NCBI Taxonomy" id="101127"/>
    <lineage>
        <taxon>Eukaryota</taxon>
        <taxon>Fungi</taxon>
        <taxon>Fungi incertae sedis</taxon>
        <taxon>Mucoromycota</taxon>
        <taxon>Mucoromycotina</taxon>
        <taxon>Mucoromycetes</taxon>
        <taxon>Mucorales</taxon>
        <taxon>Cunninghamellaceae</taxon>
        <taxon>Hesseltinella</taxon>
    </lineage>
</organism>
<accession>A0A1X2GLT7</accession>
<evidence type="ECO:0000313" key="3">
    <source>
        <dbReference type="Proteomes" id="UP000242146"/>
    </source>
</evidence>
<evidence type="ECO:0000313" key="2">
    <source>
        <dbReference type="EMBL" id="ORX56876.1"/>
    </source>
</evidence>
<comment type="caution">
    <text evidence="2">The sequence shown here is derived from an EMBL/GenBank/DDBJ whole genome shotgun (WGS) entry which is preliminary data.</text>
</comment>
<feature type="compositionally biased region" description="Low complexity" evidence="1">
    <location>
        <begin position="270"/>
        <end position="290"/>
    </location>
</feature>
<evidence type="ECO:0000256" key="1">
    <source>
        <dbReference type="SAM" id="MobiDB-lite"/>
    </source>
</evidence>
<dbReference type="AlphaFoldDB" id="A0A1X2GLT7"/>
<sequence length="372" mass="41858">MSKLILSEPRVIDIVVGKFMGKCFRCNLPFVTIYFDAVDENTQDLYVTRPTEWLNMTRSDVVYTPRNRSDNHLPPFLIEIQHTVSLAFYRRLNGYCLEIDKTLPVLPIVIVFGIHSTTADILDMASPSEKFPFVLELPCAGWAKAVYLLNVGTIRPHLHTHPLDPLVAICHFFVEQKTSLISLERRDDPTLNLLYSVAKKIFGNDIQNHEEMLIILERVCAQMEHQFRKAKSSLLDDVKDAGSLKRTAQHLDDGILYLNEICKRHNLNKTSSSSAPAASSSSSSTSAPTSPSAPTPPPASASSPSSSTISQHIDVLPVIEPVNKNWIFIDEFKNQYNKIDWKKCFNIGKRIGLFASYRSPSSLKAAYYRSKS</sequence>
<keyword evidence="3" id="KW-1185">Reference proteome</keyword>
<gene>
    <name evidence="2" type="ORF">DM01DRAFT_1334435</name>
</gene>
<dbReference type="STRING" id="101127.A0A1X2GLT7"/>
<protein>
    <submittedName>
        <fullName evidence="2">Uncharacterized protein</fullName>
    </submittedName>
</protein>
<dbReference type="Proteomes" id="UP000242146">
    <property type="component" value="Unassembled WGS sequence"/>
</dbReference>
<name>A0A1X2GLT7_9FUNG</name>
<dbReference type="OrthoDB" id="2288763at2759"/>
<dbReference type="EMBL" id="MCGT01000009">
    <property type="protein sequence ID" value="ORX56876.1"/>
    <property type="molecule type" value="Genomic_DNA"/>
</dbReference>
<feature type="region of interest" description="Disordered" evidence="1">
    <location>
        <begin position="269"/>
        <end position="307"/>
    </location>
</feature>
<proteinExistence type="predicted"/>